<reference evidence="2 3" key="1">
    <citation type="submission" date="2023-02" db="EMBL/GenBank/DDBJ databases">
        <title>LHISI_Scaffold_Assembly.</title>
        <authorList>
            <person name="Stuart O.P."/>
            <person name="Cleave R."/>
            <person name="Magrath M.J.L."/>
            <person name="Mikheyev A.S."/>
        </authorList>
    </citation>
    <scope>NUCLEOTIDE SEQUENCE [LARGE SCALE GENOMIC DNA]</scope>
    <source>
        <strain evidence="2">Daus_M_001</strain>
        <tissue evidence="2">Leg muscle</tissue>
    </source>
</reference>
<accession>A0ABQ9HM98</accession>
<gene>
    <name evidence="2" type="ORF">PR048_011622</name>
</gene>
<evidence type="ECO:0000256" key="1">
    <source>
        <dbReference type="SAM" id="MobiDB-lite"/>
    </source>
</evidence>
<feature type="compositionally biased region" description="Pro residues" evidence="1">
    <location>
        <begin position="13"/>
        <end position="24"/>
    </location>
</feature>
<proteinExistence type="predicted"/>
<feature type="region of interest" description="Disordered" evidence="1">
    <location>
        <begin position="1"/>
        <end position="44"/>
    </location>
</feature>
<dbReference type="EMBL" id="JARBHB010000004">
    <property type="protein sequence ID" value="KAJ8885425.1"/>
    <property type="molecule type" value="Genomic_DNA"/>
</dbReference>
<dbReference type="Proteomes" id="UP001159363">
    <property type="component" value="Chromosome X"/>
</dbReference>
<keyword evidence="3" id="KW-1185">Reference proteome</keyword>
<sequence length="98" mass="10804">MYPDVESITKPIPRGPELPVPNPPTDIDDILSQTSSDGNMPSSGDIFEAEYSSNIPQALHSINSVRDFGLLKDASELLGSRLKENHLLDMDITFLSYQ</sequence>
<name>A0ABQ9HM98_9NEOP</name>
<comment type="caution">
    <text evidence="2">The sequence shown here is derived from an EMBL/GenBank/DDBJ whole genome shotgun (WGS) entry which is preliminary data.</text>
</comment>
<protein>
    <submittedName>
        <fullName evidence="2">Uncharacterized protein</fullName>
    </submittedName>
</protein>
<evidence type="ECO:0000313" key="3">
    <source>
        <dbReference type="Proteomes" id="UP001159363"/>
    </source>
</evidence>
<feature type="compositionally biased region" description="Polar residues" evidence="1">
    <location>
        <begin position="31"/>
        <end position="42"/>
    </location>
</feature>
<evidence type="ECO:0000313" key="2">
    <source>
        <dbReference type="EMBL" id="KAJ8885425.1"/>
    </source>
</evidence>
<organism evidence="2 3">
    <name type="scientific">Dryococelus australis</name>
    <dbReference type="NCBI Taxonomy" id="614101"/>
    <lineage>
        <taxon>Eukaryota</taxon>
        <taxon>Metazoa</taxon>
        <taxon>Ecdysozoa</taxon>
        <taxon>Arthropoda</taxon>
        <taxon>Hexapoda</taxon>
        <taxon>Insecta</taxon>
        <taxon>Pterygota</taxon>
        <taxon>Neoptera</taxon>
        <taxon>Polyneoptera</taxon>
        <taxon>Phasmatodea</taxon>
        <taxon>Verophasmatodea</taxon>
        <taxon>Anareolatae</taxon>
        <taxon>Phasmatidae</taxon>
        <taxon>Eurycanthinae</taxon>
        <taxon>Dryococelus</taxon>
    </lineage>
</organism>